<accession>A0A0L6Z984</accession>
<dbReference type="AlphaFoldDB" id="A0A0L6Z984"/>
<dbReference type="Proteomes" id="UP000037043">
    <property type="component" value="Unassembled WGS sequence"/>
</dbReference>
<gene>
    <name evidence="1" type="ORF">CLHOM_24490</name>
</gene>
<evidence type="ECO:0000313" key="1">
    <source>
        <dbReference type="EMBL" id="KOA19343.1"/>
    </source>
</evidence>
<protein>
    <submittedName>
        <fullName evidence="1">Uncharacterized protein</fullName>
    </submittedName>
</protein>
<comment type="caution">
    <text evidence="1">The sequence shown here is derived from an EMBL/GenBank/DDBJ whole genome shotgun (WGS) entry which is preliminary data.</text>
</comment>
<evidence type="ECO:0000313" key="2">
    <source>
        <dbReference type="Proteomes" id="UP000037043"/>
    </source>
</evidence>
<reference evidence="2" key="1">
    <citation type="submission" date="2015-08" db="EMBL/GenBank/DDBJ databases">
        <title>Genome sequence of the strict anaerobe Clostridium homopropionicum LuHBu1 (DSM 5847T).</title>
        <authorList>
            <person name="Poehlein A."/>
            <person name="Beck M."/>
            <person name="Schiel-Bengelsdorf B."/>
            <person name="Bengelsdorf F.R."/>
            <person name="Daniel R."/>
            <person name="Duerre P."/>
        </authorList>
    </citation>
    <scope>NUCLEOTIDE SEQUENCE [LARGE SCALE GENOMIC DNA]</scope>
    <source>
        <strain evidence="2">DSM 5847</strain>
    </source>
</reference>
<organism evidence="1 2">
    <name type="scientific">Clostridium homopropionicum DSM 5847</name>
    <dbReference type="NCBI Taxonomy" id="1121318"/>
    <lineage>
        <taxon>Bacteria</taxon>
        <taxon>Bacillati</taxon>
        <taxon>Bacillota</taxon>
        <taxon>Clostridia</taxon>
        <taxon>Eubacteriales</taxon>
        <taxon>Clostridiaceae</taxon>
        <taxon>Clostridium</taxon>
    </lineage>
</organism>
<dbReference type="PATRIC" id="fig|1121318.3.peg.2466"/>
<keyword evidence="2" id="KW-1185">Reference proteome</keyword>
<dbReference type="EMBL" id="LHUR01000027">
    <property type="protein sequence ID" value="KOA19343.1"/>
    <property type="molecule type" value="Genomic_DNA"/>
</dbReference>
<proteinExistence type="predicted"/>
<name>A0A0L6Z984_9CLOT</name>
<dbReference type="RefSeq" id="WP_052221947.1">
    <property type="nucleotide sequence ID" value="NZ_LHUR01000027.1"/>
</dbReference>
<sequence>MNEVIKERINTYCEFVKRGKPTAMIAIQNRYVDDAIKIVTKIYNLNTYIENLSEGWKILWIYKDNYMLDIIKEMPEQPKTVYEHWVLGKIFGYSDESIKTFIETKVLHK</sequence>